<protein>
    <recommendedName>
        <fullName evidence="5">Inner membrane protein</fullName>
    </recommendedName>
</protein>
<evidence type="ECO:0008006" key="5">
    <source>
        <dbReference type="Google" id="ProtNLM"/>
    </source>
</evidence>
<gene>
    <name evidence="3" type="ORF">EV664_102361</name>
</gene>
<organism evidence="3 4">
    <name type="scientific">Stakelama pacifica</name>
    <dbReference type="NCBI Taxonomy" id="517720"/>
    <lineage>
        <taxon>Bacteria</taxon>
        <taxon>Pseudomonadati</taxon>
        <taxon>Pseudomonadota</taxon>
        <taxon>Alphaproteobacteria</taxon>
        <taxon>Sphingomonadales</taxon>
        <taxon>Sphingomonadaceae</taxon>
        <taxon>Stakelama</taxon>
    </lineage>
</organism>
<sequence length="297" mass="31852">MDNGQAHDGVNIPRKSSARMLLLVGLIAFLAGIAAMGLGYALWGNRFDFGGRKETAAPAAIRSATSPDPQRLNALAEREAMLSTRIDQLEERLSGIDSDSRTASGFATRAEGLMVAFAARRALDRGLPLGYIEGQLRERFGAVRPKAVTIVVRAARSPVTLEDLRLALDAMAPQLMNGNEDAGWWAATRRELSNLIVVRHERTPSPRATDRLARARRMLDAGNVDGALAEVSHMPGADDAASWMTAAKRYIEARRALDAIETTALEGGAQPLPQPEPAAPDAQQGAQDDAPAITNQN</sequence>
<evidence type="ECO:0000256" key="1">
    <source>
        <dbReference type="SAM" id="MobiDB-lite"/>
    </source>
</evidence>
<dbReference type="Proteomes" id="UP000295493">
    <property type="component" value="Unassembled WGS sequence"/>
</dbReference>
<feature type="region of interest" description="Disordered" evidence="1">
    <location>
        <begin position="264"/>
        <end position="297"/>
    </location>
</feature>
<keyword evidence="2" id="KW-0812">Transmembrane</keyword>
<dbReference type="EMBL" id="SNWD01000002">
    <property type="protein sequence ID" value="TDN85653.1"/>
    <property type="molecule type" value="Genomic_DNA"/>
</dbReference>
<name>A0A4R6FUZ8_9SPHN</name>
<keyword evidence="4" id="KW-1185">Reference proteome</keyword>
<accession>A0A4R6FUZ8</accession>
<evidence type="ECO:0000313" key="3">
    <source>
        <dbReference type="EMBL" id="TDN85653.1"/>
    </source>
</evidence>
<keyword evidence="2" id="KW-1133">Transmembrane helix</keyword>
<proteinExistence type="predicted"/>
<reference evidence="3 4" key="1">
    <citation type="submission" date="2019-03" db="EMBL/GenBank/DDBJ databases">
        <title>Genomic Encyclopedia of Type Strains, Phase IV (KMG-IV): sequencing the most valuable type-strain genomes for metagenomic binning, comparative biology and taxonomic classification.</title>
        <authorList>
            <person name="Goeker M."/>
        </authorList>
    </citation>
    <scope>NUCLEOTIDE SEQUENCE [LARGE SCALE GENOMIC DNA]</scope>
    <source>
        <strain evidence="3 4">DSM 25059</strain>
    </source>
</reference>
<dbReference type="RefSeq" id="WP_229668089.1">
    <property type="nucleotide sequence ID" value="NZ_BMLU01000002.1"/>
</dbReference>
<feature type="compositionally biased region" description="Low complexity" evidence="1">
    <location>
        <begin position="279"/>
        <end position="297"/>
    </location>
</feature>
<evidence type="ECO:0000313" key="4">
    <source>
        <dbReference type="Proteomes" id="UP000295493"/>
    </source>
</evidence>
<evidence type="ECO:0000256" key="2">
    <source>
        <dbReference type="SAM" id="Phobius"/>
    </source>
</evidence>
<keyword evidence="2" id="KW-0472">Membrane</keyword>
<dbReference type="AlphaFoldDB" id="A0A4R6FUZ8"/>
<comment type="caution">
    <text evidence="3">The sequence shown here is derived from an EMBL/GenBank/DDBJ whole genome shotgun (WGS) entry which is preliminary data.</text>
</comment>
<feature type="transmembrane region" description="Helical" evidence="2">
    <location>
        <begin position="20"/>
        <end position="43"/>
    </location>
</feature>